<comment type="similarity">
    <text evidence="3">Belongs to the bacterial histone-like protein family.</text>
</comment>
<dbReference type="PANTHER" id="PTHR33175">
    <property type="entry name" value="DNA-BINDING PROTEIN HU"/>
    <property type="match status" value="1"/>
</dbReference>
<dbReference type="GO" id="GO:0030261">
    <property type="term" value="P:chromosome condensation"/>
    <property type="evidence" value="ECO:0007669"/>
    <property type="project" value="UniProtKB-KW"/>
</dbReference>
<gene>
    <name evidence="4" type="ORF">BJ968_000738</name>
</gene>
<dbReference type="GO" id="GO:0005829">
    <property type="term" value="C:cytosol"/>
    <property type="evidence" value="ECO:0007669"/>
    <property type="project" value="TreeGrafter"/>
</dbReference>
<evidence type="ECO:0000313" key="4">
    <source>
        <dbReference type="EMBL" id="NYD21198.1"/>
    </source>
</evidence>
<dbReference type="PRINTS" id="PR01727">
    <property type="entry name" value="DNABINDINGHU"/>
</dbReference>
<evidence type="ECO:0000256" key="1">
    <source>
        <dbReference type="ARBA" id="ARBA00023067"/>
    </source>
</evidence>
<evidence type="ECO:0000256" key="2">
    <source>
        <dbReference type="ARBA" id="ARBA00023125"/>
    </source>
</evidence>
<evidence type="ECO:0000313" key="5">
    <source>
        <dbReference type="Proteomes" id="UP000521922"/>
    </source>
</evidence>
<organism evidence="4 5">
    <name type="scientific">Kineococcus aurantiacus</name>
    <dbReference type="NCBI Taxonomy" id="37633"/>
    <lineage>
        <taxon>Bacteria</taxon>
        <taxon>Bacillati</taxon>
        <taxon>Actinomycetota</taxon>
        <taxon>Actinomycetes</taxon>
        <taxon>Kineosporiales</taxon>
        <taxon>Kineosporiaceae</taxon>
        <taxon>Kineococcus</taxon>
    </lineage>
</organism>
<keyword evidence="5" id="KW-1185">Reference proteome</keyword>
<name>A0A7Y9ASI7_9ACTN</name>
<dbReference type="GO" id="GO:0030527">
    <property type="term" value="F:structural constituent of chromatin"/>
    <property type="evidence" value="ECO:0007669"/>
    <property type="project" value="InterPro"/>
</dbReference>
<dbReference type="SMART" id="SM00411">
    <property type="entry name" value="BHL"/>
    <property type="match status" value="1"/>
</dbReference>
<dbReference type="CDD" id="cd14435">
    <property type="entry name" value="SPO1_TF1_like"/>
    <property type="match status" value="1"/>
</dbReference>
<proteinExistence type="inferred from homology"/>
<dbReference type="EMBL" id="JACCBB010000001">
    <property type="protein sequence ID" value="NYD21198.1"/>
    <property type="molecule type" value="Genomic_DNA"/>
</dbReference>
<reference evidence="4 5" key="1">
    <citation type="submission" date="2020-07" db="EMBL/GenBank/DDBJ databases">
        <title>Sequencing the genomes of 1000 actinobacteria strains.</title>
        <authorList>
            <person name="Klenk H.-P."/>
        </authorList>
    </citation>
    <scope>NUCLEOTIDE SEQUENCE [LARGE SCALE GENOMIC DNA]</scope>
    <source>
        <strain evidence="4 5">DSM 7487</strain>
    </source>
</reference>
<dbReference type="Gene3D" id="4.10.520.10">
    <property type="entry name" value="IHF-like DNA-binding proteins"/>
    <property type="match status" value="1"/>
</dbReference>
<comment type="caution">
    <text evidence="4">The sequence shown here is derived from an EMBL/GenBank/DDBJ whole genome shotgun (WGS) entry which is preliminary data.</text>
</comment>
<dbReference type="InterPro" id="IPR010992">
    <property type="entry name" value="IHF-like_DNA-bd_dom_sf"/>
</dbReference>
<protein>
    <submittedName>
        <fullName evidence="4">DNA-binding protein HU-beta</fullName>
    </submittedName>
</protein>
<sequence>MNRSELVTAVAQRAGLTQSDADSLLSAFGDVLVEAVAQGETVKLPGLLTVERVERAARTGRNPRTGETMEIAASFGAKLTAGSKLKAAANGS</sequence>
<dbReference type="SUPFAM" id="SSF47729">
    <property type="entry name" value="IHF-like DNA-binding proteins"/>
    <property type="match status" value="1"/>
</dbReference>
<accession>A0A7Y9ASI7</accession>
<dbReference type="Pfam" id="PF00216">
    <property type="entry name" value="Bac_DNA_binding"/>
    <property type="match status" value="1"/>
</dbReference>
<dbReference type="GO" id="GO:0003677">
    <property type="term" value="F:DNA binding"/>
    <property type="evidence" value="ECO:0007669"/>
    <property type="project" value="UniProtKB-KW"/>
</dbReference>
<dbReference type="Proteomes" id="UP000521922">
    <property type="component" value="Unassembled WGS sequence"/>
</dbReference>
<keyword evidence="1" id="KW-0226">DNA condensation</keyword>
<evidence type="ECO:0000256" key="3">
    <source>
        <dbReference type="RuleBase" id="RU003939"/>
    </source>
</evidence>
<keyword evidence="2 4" id="KW-0238">DNA-binding</keyword>
<dbReference type="InterPro" id="IPR000119">
    <property type="entry name" value="Hist_DNA-bd"/>
</dbReference>
<dbReference type="PANTHER" id="PTHR33175:SF3">
    <property type="entry name" value="DNA-BINDING PROTEIN HU-BETA"/>
    <property type="match status" value="1"/>
</dbReference>
<dbReference type="AlphaFoldDB" id="A0A7Y9ASI7"/>